<feature type="transmembrane region" description="Helical" evidence="10">
    <location>
        <begin position="75"/>
        <end position="98"/>
    </location>
</feature>
<comment type="subcellular location">
    <subcellularLocation>
        <location evidence="1">Membrane</location>
        <topology evidence="1">Multi-pass membrane protein</topology>
    </subcellularLocation>
</comment>
<dbReference type="RefSeq" id="XP_037146025.1">
    <property type="nucleotide sequence ID" value="XM_037290130.1"/>
</dbReference>
<feature type="transmembrane region" description="Helical" evidence="10">
    <location>
        <begin position="543"/>
        <end position="559"/>
    </location>
</feature>
<keyword evidence="3" id="KW-0813">Transport</keyword>
<dbReference type="Pfam" id="PF02133">
    <property type="entry name" value="Transp_cyt_pur"/>
    <property type="match status" value="1"/>
</dbReference>
<evidence type="ECO:0000256" key="9">
    <source>
        <dbReference type="ARBA" id="ARBA00083325"/>
    </source>
</evidence>
<feature type="transmembrane region" description="Helical" evidence="10">
    <location>
        <begin position="255"/>
        <end position="278"/>
    </location>
</feature>
<dbReference type="OrthoDB" id="5428495at2759"/>
<feature type="transmembrane region" description="Helical" evidence="10">
    <location>
        <begin position="144"/>
        <end position="165"/>
    </location>
</feature>
<reference evidence="11 12" key="1">
    <citation type="submission" date="2020-07" db="EMBL/GenBank/DDBJ databases">
        <title>The yeast mating-type switching endonuclease HO is a domesticated member of an unorthodox homing genetic element family.</title>
        <authorList>
            <person name="Coughlan A.Y."/>
            <person name="Lombardi L."/>
            <person name="Braun-Galleani S."/>
            <person name="Martos A.R."/>
            <person name="Galeote V."/>
            <person name="Bigey F."/>
            <person name="Dequin S."/>
            <person name="Byrne K.P."/>
            <person name="Wolfe K.H."/>
        </authorList>
    </citation>
    <scope>NUCLEOTIDE SEQUENCE [LARGE SCALE GENOMIC DNA]</scope>
    <source>
        <strain evidence="11 12">NRRL Y-6702</strain>
    </source>
</reference>
<feature type="transmembrane region" description="Helical" evidence="10">
    <location>
        <begin position="110"/>
        <end position="132"/>
    </location>
</feature>
<feature type="transmembrane region" description="Helical" evidence="10">
    <location>
        <begin position="185"/>
        <end position="205"/>
    </location>
</feature>
<evidence type="ECO:0000256" key="3">
    <source>
        <dbReference type="ARBA" id="ARBA00022448"/>
    </source>
</evidence>
<evidence type="ECO:0000256" key="4">
    <source>
        <dbReference type="ARBA" id="ARBA00022692"/>
    </source>
</evidence>
<feature type="transmembrane region" description="Helical" evidence="10">
    <location>
        <begin position="383"/>
        <end position="402"/>
    </location>
</feature>
<dbReference type="AlphaFoldDB" id="A0A7H9B6Y5"/>
<dbReference type="GO" id="GO:0000329">
    <property type="term" value="C:fungal-type vacuole membrane"/>
    <property type="evidence" value="ECO:0007669"/>
    <property type="project" value="TreeGrafter"/>
</dbReference>
<dbReference type="GO" id="GO:0022857">
    <property type="term" value="F:transmembrane transporter activity"/>
    <property type="evidence" value="ECO:0007669"/>
    <property type="project" value="InterPro"/>
</dbReference>
<evidence type="ECO:0000256" key="7">
    <source>
        <dbReference type="ARBA" id="ARBA00056781"/>
    </source>
</evidence>
<keyword evidence="4 10" id="KW-0812">Transmembrane</keyword>
<sequence>MIKESSNNWKTFETKTTSLSIKDEEILEKKPSGKSSNKLWRGLVKVSDKLDSFGVESTGINRIAPYERGTYARQFLHVAGLWLSASGSLSSMSSFFLGPLVFELTFKQSLVSGIISMFIGCLIAAYCSIMGPQSGCRQMVTARFLFGWWFVKFVALASIIGVMGWSVVNCVVGGEMLSSISDEKIPLWVGIIIVTVFSFLVATFGIKQVLKVESYISVPVLTCFTLLYISSSDKFSLVNNIDNSSVEPSTIKGNWMSFFSLCYSITSTWGSIAADYYILFPEDAPKYQVFMLTFFGTFIPTLYVGVLGLLLAAIAVTYEPWTEQYNSYGMGGLLHAGFERWNGFGKFCVVVLILSLISNNIINTYSAAFSIQLSSVFASHVPRWFWSIACTVVYLVCALVGRNHFSTILGNFLPMIGYWLSIYFVLLLEENVILRRYFLHLYILEFPPDCREDSEDSEHESIKVGTSEQIKKKTVNMHEIKRKHLSAKHRYNWDMWNNYSVLTHGYAATFAFLCGVAGVVVGMAQVYWVGPVAAHFGELGGDLGMWLSMAFSGLVYPFCRYMELRKFGR</sequence>
<gene>
    <name evidence="11" type="ORF">HG535_0G01840</name>
</gene>
<feature type="transmembrane region" description="Helical" evidence="10">
    <location>
        <begin position="343"/>
        <end position="362"/>
    </location>
</feature>
<dbReference type="KEGG" id="zmk:HG535_0G01840"/>
<dbReference type="GO" id="GO:0005886">
    <property type="term" value="C:plasma membrane"/>
    <property type="evidence" value="ECO:0007669"/>
    <property type="project" value="TreeGrafter"/>
</dbReference>
<dbReference type="FunFam" id="1.10.4160.10:FF:000007">
    <property type="entry name" value="Pyridoxine transporter"/>
    <property type="match status" value="1"/>
</dbReference>
<evidence type="ECO:0000313" key="12">
    <source>
        <dbReference type="Proteomes" id="UP000509704"/>
    </source>
</evidence>
<name>A0A7H9B6Y5_ZYGMR</name>
<evidence type="ECO:0000313" key="11">
    <source>
        <dbReference type="EMBL" id="QLG74300.1"/>
    </source>
</evidence>
<evidence type="ECO:0000256" key="2">
    <source>
        <dbReference type="ARBA" id="ARBA00008974"/>
    </source>
</evidence>
<evidence type="ECO:0000256" key="5">
    <source>
        <dbReference type="ARBA" id="ARBA00022989"/>
    </source>
</evidence>
<dbReference type="GeneID" id="59238083"/>
<dbReference type="InterPro" id="IPR026030">
    <property type="entry name" value="Pur-cyt_permease_Fcy2/21/22"/>
</dbReference>
<feature type="transmembrane region" description="Helical" evidence="10">
    <location>
        <begin position="408"/>
        <end position="428"/>
    </location>
</feature>
<dbReference type="Proteomes" id="UP000509704">
    <property type="component" value="Chromosome 7"/>
</dbReference>
<keyword evidence="12" id="KW-1185">Reference proteome</keyword>
<evidence type="ECO:0000256" key="10">
    <source>
        <dbReference type="SAM" id="Phobius"/>
    </source>
</evidence>
<feature type="transmembrane region" description="Helical" evidence="10">
    <location>
        <begin position="505"/>
        <end position="528"/>
    </location>
</feature>
<dbReference type="PIRSF" id="PIRSF002744">
    <property type="entry name" value="Pur-cyt_permease"/>
    <property type="match status" value="1"/>
</dbReference>
<keyword evidence="5 10" id="KW-1133">Transmembrane helix</keyword>
<comment type="similarity">
    <text evidence="2">Belongs to the purine-cytosine permease (2.A.39) family.</text>
</comment>
<evidence type="ECO:0000256" key="8">
    <source>
        <dbReference type="ARBA" id="ARBA00073028"/>
    </source>
</evidence>
<dbReference type="EMBL" id="CP058610">
    <property type="protein sequence ID" value="QLG74300.1"/>
    <property type="molecule type" value="Genomic_DNA"/>
</dbReference>
<accession>A0A7H9B6Y5</accession>
<proteinExistence type="inferred from homology"/>
<dbReference type="InterPro" id="IPR001248">
    <property type="entry name" value="Pur-cyt_permease"/>
</dbReference>
<evidence type="ECO:0000256" key="1">
    <source>
        <dbReference type="ARBA" id="ARBA00004141"/>
    </source>
</evidence>
<dbReference type="PANTHER" id="PTHR31806:SF17">
    <property type="entry name" value="VITAMIN B6 TRANSPORTER TPN1"/>
    <property type="match status" value="1"/>
</dbReference>
<protein>
    <recommendedName>
        <fullName evidence="8">Vitamin B6 transporter TPN1</fullName>
    </recommendedName>
    <alternativeName>
        <fullName evidence="9">Transport of pyridoxine protein 1</fullName>
    </alternativeName>
</protein>
<feature type="transmembrane region" description="Helical" evidence="10">
    <location>
        <begin position="290"/>
        <end position="318"/>
    </location>
</feature>
<comment type="function">
    <text evidence="7">Thiamine-regulated, high affinity import carrier of pyridoxine, pyridoxal and pyridoxamine.</text>
</comment>
<dbReference type="PANTHER" id="PTHR31806">
    <property type="entry name" value="PURINE-CYTOSINE PERMEASE FCY2-RELATED"/>
    <property type="match status" value="1"/>
</dbReference>
<dbReference type="Gene3D" id="1.10.4160.10">
    <property type="entry name" value="Hydantoin permease"/>
    <property type="match status" value="1"/>
</dbReference>
<evidence type="ECO:0000256" key="6">
    <source>
        <dbReference type="ARBA" id="ARBA00023136"/>
    </source>
</evidence>
<organism evidence="11 12">
    <name type="scientific">Zygotorulaspora mrakii</name>
    <name type="common">Zygosaccharomyces mrakii</name>
    <dbReference type="NCBI Taxonomy" id="42260"/>
    <lineage>
        <taxon>Eukaryota</taxon>
        <taxon>Fungi</taxon>
        <taxon>Dikarya</taxon>
        <taxon>Ascomycota</taxon>
        <taxon>Saccharomycotina</taxon>
        <taxon>Saccharomycetes</taxon>
        <taxon>Saccharomycetales</taxon>
        <taxon>Saccharomycetaceae</taxon>
        <taxon>Zygotorulaspora</taxon>
    </lineage>
</organism>
<keyword evidence="6 10" id="KW-0472">Membrane</keyword>